<evidence type="ECO:0000313" key="2">
    <source>
        <dbReference type="Proteomes" id="UP000507470"/>
    </source>
</evidence>
<keyword evidence="2" id="KW-1185">Reference proteome</keyword>
<reference evidence="1 2" key="1">
    <citation type="submission" date="2020-06" db="EMBL/GenBank/DDBJ databases">
        <authorList>
            <person name="Li R."/>
            <person name="Bekaert M."/>
        </authorList>
    </citation>
    <scope>NUCLEOTIDE SEQUENCE [LARGE SCALE GENOMIC DNA]</scope>
    <source>
        <strain evidence="2">wild</strain>
    </source>
</reference>
<accession>A0A6J8B2Q3</accession>
<evidence type="ECO:0000313" key="1">
    <source>
        <dbReference type="EMBL" id="CAC5377691.1"/>
    </source>
</evidence>
<dbReference type="Proteomes" id="UP000507470">
    <property type="component" value="Unassembled WGS sequence"/>
</dbReference>
<gene>
    <name evidence="1" type="ORF">MCOR_13983</name>
</gene>
<protein>
    <submittedName>
        <fullName evidence="1">Uncharacterized protein</fullName>
    </submittedName>
</protein>
<dbReference type="OrthoDB" id="5985737at2759"/>
<proteinExistence type="predicted"/>
<dbReference type="PANTHER" id="PTHR47331">
    <property type="entry name" value="PHD-TYPE DOMAIN-CONTAINING PROTEIN"/>
    <property type="match status" value="1"/>
</dbReference>
<name>A0A6J8B2Q3_MYTCO</name>
<organism evidence="1 2">
    <name type="scientific">Mytilus coruscus</name>
    <name type="common">Sea mussel</name>
    <dbReference type="NCBI Taxonomy" id="42192"/>
    <lineage>
        <taxon>Eukaryota</taxon>
        <taxon>Metazoa</taxon>
        <taxon>Spiralia</taxon>
        <taxon>Lophotrochozoa</taxon>
        <taxon>Mollusca</taxon>
        <taxon>Bivalvia</taxon>
        <taxon>Autobranchia</taxon>
        <taxon>Pteriomorphia</taxon>
        <taxon>Mytilida</taxon>
        <taxon>Mytiloidea</taxon>
        <taxon>Mytilidae</taxon>
        <taxon>Mytilinae</taxon>
        <taxon>Mytilus</taxon>
    </lineage>
</organism>
<sequence>MSRVEQLFKGINKNDIQRPTGQVDIFIGTDCCIFDAQFRRTNWQSTVDEKSVWVLHTWQPSTTRSANIVNNGIVRIYWTSGQIIPLNDIHVLDRDSIKDKLDSLFDIEGPGKQTTLKCGSGKCGKYAIGQSQYSIREERELNIIKSGMTHDEETQQWIVHYPWIKNPNNLPNNVNLAVSRLGYTEKRLLQNSLEYVSAYNKQIMDMVKRGIARKLTYFWRQTKWSDFNTCITSNSKNVSTHLPDASKMVIRNNYVDYILQSVESVDNARSIIQQIENMLACGGFLIKHWIISGNEKCGSAIQSQDSGEPVEVDLDESAHEKILGMRWDPKQDLISR</sequence>
<dbReference type="EMBL" id="CACVKT020002382">
    <property type="protein sequence ID" value="CAC5377691.1"/>
    <property type="molecule type" value="Genomic_DNA"/>
</dbReference>
<dbReference type="AlphaFoldDB" id="A0A6J8B2Q3"/>